<dbReference type="SMART" id="SM00751">
    <property type="entry name" value="BSD"/>
    <property type="match status" value="1"/>
</dbReference>
<protein>
    <recommendedName>
        <fullName evidence="2">BSD domain-containing protein</fullName>
    </recommendedName>
</protein>
<feature type="compositionally biased region" description="Acidic residues" evidence="1">
    <location>
        <begin position="310"/>
        <end position="323"/>
    </location>
</feature>
<feature type="compositionally biased region" description="Basic and acidic residues" evidence="1">
    <location>
        <begin position="1"/>
        <end position="21"/>
    </location>
</feature>
<name>A0A507AUQ3_9PEZI</name>
<evidence type="ECO:0000313" key="3">
    <source>
        <dbReference type="EMBL" id="TPX10224.1"/>
    </source>
</evidence>
<comment type="caution">
    <text evidence="3">The sequence shown here is derived from an EMBL/GenBank/DDBJ whole genome shotgun (WGS) entry which is preliminary data.</text>
</comment>
<keyword evidence="4" id="KW-1185">Reference proteome</keyword>
<proteinExistence type="predicted"/>
<dbReference type="SUPFAM" id="SSF140383">
    <property type="entry name" value="BSD domain-like"/>
    <property type="match status" value="1"/>
</dbReference>
<dbReference type="OrthoDB" id="73788at2759"/>
<evidence type="ECO:0000256" key="1">
    <source>
        <dbReference type="SAM" id="MobiDB-lite"/>
    </source>
</evidence>
<dbReference type="RefSeq" id="XP_030991935.1">
    <property type="nucleotide sequence ID" value="XM_031135498.1"/>
</dbReference>
<gene>
    <name evidence="3" type="ORF">E0L32_001421</name>
</gene>
<evidence type="ECO:0000313" key="4">
    <source>
        <dbReference type="Proteomes" id="UP000319257"/>
    </source>
</evidence>
<feature type="region of interest" description="Disordered" evidence="1">
    <location>
        <begin position="310"/>
        <end position="405"/>
    </location>
</feature>
<reference evidence="3 4" key="1">
    <citation type="submission" date="2019-06" db="EMBL/GenBank/DDBJ databases">
        <title>Draft genome sequence of the filamentous fungus Phialemoniopsis curvata isolated from diesel fuel.</title>
        <authorList>
            <person name="Varaljay V.A."/>
            <person name="Lyon W.J."/>
            <person name="Crouch A.L."/>
            <person name="Drake C.E."/>
            <person name="Hollomon J.M."/>
            <person name="Nadeau L.J."/>
            <person name="Nunn H.S."/>
            <person name="Stevenson B.S."/>
            <person name="Bojanowski C.L."/>
            <person name="Crookes-Goodson W.J."/>
        </authorList>
    </citation>
    <scope>NUCLEOTIDE SEQUENCE [LARGE SCALE GENOMIC DNA]</scope>
    <source>
        <strain evidence="3 4">D216</strain>
    </source>
</reference>
<dbReference type="PANTHER" id="PTHR16019">
    <property type="entry name" value="SYNAPSE-ASSOCIATED PROTEIN"/>
    <property type="match status" value="1"/>
</dbReference>
<dbReference type="EMBL" id="SKBQ01000005">
    <property type="protein sequence ID" value="TPX10224.1"/>
    <property type="molecule type" value="Genomic_DNA"/>
</dbReference>
<dbReference type="PROSITE" id="PS50858">
    <property type="entry name" value="BSD"/>
    <property type="match status" value="1"/>
</dbReference>
<organism evidence="3 4">
    <name type="scientific">Thyridium curvatum</name>
    <dbReference type="NCBI Taxonomy" id="1093900"/>
    <lineage>
        <taxon>Eukaryota</taxon>
        <taxon>Fungi</taxon>
        <taxon>Dikarya</taxon>
        <taxon>Ascomycota</taxon>
        <taxon>Pezizomycotina</taxon>
        <taxon>Sordariomycetes</taxon>
        <taxon>Sordariomycetidae</taxon>
        <taxon>Thyridiales</taxon>
        <taxon>Thyridiaceae</taxon>
        <taxon>Thyridium</taxon>
    </lineage>
</organism>
<dbReference type="Pfam" id="PF03909">
    <property type="entry name" value="BSD"/>
    <property type="match status" value="1"/>
</dbReference>
<dbReference type="Proteomes" id="UP000319257">
    <property type="component" value="Unassembled WGS sequence"/>
</dbReference>
<dbReference type="InterPro" id="IPR005607">
    <property type="entry name" value="BSD_dom"/>
</dbReference>
<dbReference type="GeneID" id="41968868"/>
<dbReference type="GO" id="GO:0005737">
    <property type="term" value="C:cytoplasm"/>
    <property type="evidence" value="ECO:0007669"/>
    <property type="project" value="TreeGrafter"/>
</dbReference>
<dbReference type="AlphaFoldDB" id="A0A507AUQ3"/>
<dbReference type="Gene3D" id="1.10.3970.10">
    <property type="entry name" value="BSD domain"/>
    <property type="match status" value="1"/>
</dbReference>
<feature type="compositionally biased region" description="Polar residues" evidence="1">
    <location>
        <begin position="22"/>
        <end position="32"/>
    </location>
</feature>
<evidence type="ECO:0000259" key="2">
    <source>
        <dbReference type="PROSITE" id="PS50858"/>
    </source>
</evidence>
<dbReference type="InParanoid" id="A0A507AUQ3"/>
<feature type="region of interest" description="Disordered" evidence="1">
    <location>
        <begin position="1"/>
        <end position="32"/>
    </location>
</feature>
<sequence length="405" mass="44537">MDFAYDHIVEETLPKDREGESSGKQPEAQQSLNAEFQAAYSAFSSSPWGAKIGGFFGTVVKQGESVYREASQEVTALGQDASKGISDLRASLVNRTRGMSLNTSAAEQSAVGESSKDQSETTPTANKEMTTDEAIKESETVLSRLKVEAAKRLKDIQKAEDAADEALLKFGSNVRDFLRDAIKIAPPSGAQEQGSSTVLFESKDASGKRVIHTSRFDAQLHVIHTNTESFAKDPSSEEFTNWTKDFDLDKKTTDISGDLSKYPELRTTMEKLVPDTIPYADFWKRYYFLRHGIETAEARRRDLLKAASAEEEIGWDEDSDDEAGPSKPTKPDRPASTESSTTIHPPRAQTLLKPSEPRKSNDEKSQADSEASYDVVGATSGVPSQAPSSPKEARKDDESDEEDWE</sequence>
<feature type="region of interest" description="Disordered" evidence="1">
    <location>
        <begin position="100"/>
        <end position="136"/>
    </location>
</feature>
<feature type="domain" description="BSD" evidence="2">
    <location>
        <begin position="242"/>
        <end position="294"/>
    </location>
</feature>
<dbReference type="STRING" id="1093900.A0A507AUQ3"/>
<feature type="compositionally biased region" description="Basic and acidic residues" evidence="1">
    <location>
        <begin position="355"/>
        <end position="367"/>
    </location>
</feature>
<dbReference type="InterPro" id="IPR035925">
    <property type="entry name" value="BSD_dom_sf"/>
</dbReference>
<dbReference type="PANTHER" id="PTHR16019:SF5">
    <property type="entry name" value="BSD DOMAIN-CONTAINING PROTEIN 1"/>
    <property type="match status" value="1"/>
</dbReference>
<dbReference type="InterPro" id="IPR051494">
    <property type="entry name" value="BSD_domain-containing"/>
</dbReference>
<accession>A0A507AUQ3</accession>